<keyword evidence="2" id="KW-1185">Reference proteome</keyword>
<dbReference type="KEGG" id="mhz:Metho_0325"/>
<dbReference type="InterPro" id="IPR021734">
    <property type="entry name" value="DUF3303"/>
</dbReference>
<organism evidence="1 2">
    <name type="scientific">Methanomethylovorans hollandica (strain DSM 15978 / NBRC 107637 / DMS1)</name>
    <dbReference type="NCBI Taxonomy" id="867904"/>
    <lineage>
        <taxon>Archaea</taxon>
        <taxon>Methanobacteriati</taxon>
        <taxon>Methanobacteriota</taxon>
        <taxon>Stenosarchaea group</taxon>
        <taxon>Methanomicrobia</taxon>
        <taxon>Methanosarcinales</taxon>
        <taxon>Methanosarcinaceae</taxon>
        <taxon>Methanomethylovorans</taxon>
    </lineage>
</organism>
<dbReference type="HOGENOM" id="CLU_189624_0_0_2"/>
<name>L0KWZ6_METHD</name>
<dbReference type="RefSeq" id="WP_015323767.1">
    <property type="nucleotide sequence ID" value="NC_019977.1"/>
</dbReference>
<dbReference type="OrthoDB" id="104545at2157"/>
<evidence type="ECO:0008006" key="3">
    <source>
        <dbReference type="Google" id="ProtNLM"/>
    </source>
</evidence>
<sequence>MLFMDISTWAPEHREDILKHFKEIRPPAGIHVVNQWLDLTGGRFFILYEAESSEAYAAFNLPWSDVCTIDSVPVMEAIDFIKHMAEHGLKF</sequence>
<gene>
    <name evidence="1" type="ordered locus">Metho_0325</name>
</gene>
<dbReference type="Pfam" id="PF11746">
    <property type="entry name" value="DUF3303"/>
    <property type="match status" value="1"/>
</dbReference>
<dbReference type="Proteomes" id="UP000010866">
    <property type="component" value="Chromosome"/>
</dbReference>
<reference evidence="2" key="1">
    <citation type="submission" date="2012-02" db="EMBL/GenBank/DDBJ databases">
        <title>Complete sequence of chromosome of Methanomethylovorans hollandica DSM 15978.</title>
        <authorList>
            <person name="Lucas S."/>
            <person name="Copeland A."/>
            <person name="Lapidus A."/>
            <person name="Glavina del Rio T."/>
            <person name="Dalin E."/>
            <person name="Tice H."/>
            <person name="Bruce D."/>
            <person name="Goodwin L."/>
            <person name="Pitluck S."/>
            <person name="Peters L."/>
            <person name="Mikhailova N."/>
            <person name="Held B."/>
            <person name="Kyrpides N."/>
            <person name="Mavromatis K."/>
            <person name="Ivanova N."/>
            <person name="Brettin T."/>
            <person name="Detter J.C."/>
            <person name="Han C."/>
            <person name="Larimer F."/>
            <person name="Land M."/>
            <person name="Hauser L."/>
            <person name="Markowitz V."/>
            <person name="Cheng J.-F."/>
            <person name="Hugenholtz P."/>
            <person name="Woyke T."/>
            <person name="Wu D."/>
            <person name="Spring S."/>
            <person name="Schroeder M."/>
            <person name="Brambilla E."/>
            <person name="Klenk H.-P."/>
            <person name="Eisen J.A."/>
        </authorList>
    </citation>
    <scope>NUCLEOTIDE SEQUENCE [LARGE SCALE GENOMIC DNA]</scope>
    <source>
        <strain evidence="2">DSM 15978 / NBRC 107637 / DMS1</strain>
    </source>
</reference>
<accession>L0KWZ6</accession>
<proteinExistence type="predicted"/>
<dbReference type="AlphaFoldDB" id="L0KWZ6"/>
<dbReference type="GeneID" id="14407431"/>
<dbReference type="EMBL" id="CP003362">
    <property type="protein sequence ID" value="AGB48598.1"/>
    <property type="molecule type" value="Genomic_DNA"/>
</dbReference>
<evidence type="ECO:0000313" key="1">
    <source>
        <dbReference type="EMBL" id="AGB48598.1"/>
    </source>
</evidence>
<protein>
    <recommendedName>
        <fullName evidence="3">DUF3303 domain-containing protein</fullName>
    </recommendedName>
</protein>
<evidence type="ECO:0000313" key="2">
    <source>
        <dbReference type="Proteomes" id="UP000010866"/>
    </source>
</evidence>